<organism evidence="1 2">
    <name type="scientific">Hebeloma cylindrosporum</name>
    <dbReference type="NCBI Taxonomy" id="76867"/>
    <lineage>
        <taxon>Eukaryota</taxon>
        <taxon>Fungi</taxon>
        <taxon>Dikarya</taxon>
        <taxon>Basidiomycota</taxon>
        <taxon>Agaricomycotina</taxon>
        <taxon>Agaricomycetes</taxon>
        <taxon>Agaricomycetidae</taxon>
        <taxon>Agaricales</taxon>
        <taxon>Agaricineae</taxon>
        <taxon>Hymenogastraceae</taxon>
        <taxon>Hebeloma</taxon>
    </lineage>
</organism>
<reference evidence="1 2" key="1">
    <citation type="submission" date="2014-04" db="EMBL/GenBank/DDBJ databases">
        <authorList>
            <consortium name="DOE Joint Genome Institute"/>
            <person name="Kuo A."/>
            <person name="Gay G."/>
            <person name="Dore J."/>
            <person name="Kohler A."/>
            <person name="Nagy L.G."/>
            <person name="Floudas D."/>
            <person name="Copeland A."/>
            <person name="Barry K.W."/>
            <person name="Cichocki N."/>
            <person name="Veneault-Fourrey C."/>
            <person name="LaButti K."/>
            <person name="Lindquist E.A."/>
            <person name="Lipzen A."/>
            <person name="Lundell T."/>
            <person name="Morin E."/>
            <person name="Murat C."/>
            <person name="Sun H."/>
            <person name="Tunlid A."/>
            <person name="Henrissat B."/>
            <person name="Grigoriev I.V."/>
            <person name="Hibbett D.S."/>
            <person name="Martin F."/>
            <person name="Nordberg H.P."/>
            <person name="Cantor M.N."/>
            <person name="Hua S.X."/>
        </authorList>
    </citation>
    <scope>NUCLEOTIDE SEQUENCE [LARGE SCALE GENOMIC DNA]</scope>
    <source>
        <strain evidence="2">h7</strain>
    </source>
</reference>
<reference evidence="2" key="2">
    <citation type="submission" date="2015-01" db="EMBL/GenBank/DDBJ databases">
        <title>Evolutionary Origins and Diversification of the Mycorrhizal Mutualists.</title>
        <authorList>
            <consortium name="DOE Joint Genome Institute"/>
            <consortium name="Mycorrhizal Genomics Consortium"/>
            <person name="Kohler A."/>
            <person name="Kuo A."/>
            <person name="Nagy L.G."/>
            <person name="Floudas D."/>
            <person name="Copeland A."/>
            <person name="Barry K.W."/>
            <person name="Cichocki N."/>
            <person name="Veneault-Fourrey C."/>
            <person name="LaButti K."/>
            <person name="Lindquist E.A."/>
            <person name="Lipzen A."/>
            <person name="Lundell T."/>
            <person name="Morin E."/>
            <person name="Murat C."/>
            <person name="Riley R."/>
            <person name="Ohm R."/>
            <person name="Sun H."/>
            <person name="Tunlid A."/>
            <person name="Henrissat B."/>
            <person name="Grigoriev I.V."/>
            <person name="Hibbett D.S."/>
            <person name="Martin F."/>
        </authorList>
    </citation>
    <scope>NUCLEOTIDE SEQUENCE [LARGE SCALE GENOMIC DNA]</scope>
    <source>
        <strain evidence="2">h7</strain>
    </source>
</reference>
<dbReference type="OrthoDB" id="445826at2759"/>
<accession>A0A0C3CCR1</accession>
<keyword evidence="2" id="KW-1185">Reference proteome</keyword>
<dbReference type="HOGENOM" id="CLU_541401_0_0_1"/>
<gene>
    <name evidence="1" type="ORF">M413DRAFT_411084</name>
</gene>
<proteinExistence type="predicted"/>
<protein>
    <recommendedName>
        <fullName evidence="3">Reverse transcriptase domain-containing protein</fullName>
    </recommendedName>
</protein>
<name>A0A0C3CCR1_HEBCY</name>
<evidence type="ECO:0000313" key="2">
    <source>
        <dbReference type="Proteomes" id="UP000053424"/>
    </source>
</evidence>
<sequence>MFATAFSSLPLAICPQPDTQPNLILTGPENIKTATVQYFKNLYHRTTRPPQMKPWMHCPSVSQVAARVDADPFTWPQLLDRTQFRKLLSKGNSRPTPGPDGWEKCEAQTYSCLTIGVIPESQVATQPGVQGRDLISYQSQLECWAKRENVPLYILQRDQKKGFDMLEPQGFYDAITAYHLPSSIADLDRSAQANVPYRVKTAYGFTDPFPVTGVTKQGGSLSPLKCTLTTSMSNRWLDDALTPSSHPLIISTHQSRLNLPHIPADKLRLRPSMLEAMDDTLLPSTSLPTLYFLARLADRFQATYGWETEWRKSALYIYNDPFYTQPNSPKTANMPSVPYSNPQSEQTINNNVPIITDFTTFLRVPINRPDLQNSHIRDLILNFDFPILSRRLPLTALRRIISQRIISKIRPYLTLQPISAPDALSLDHLLATKVHEHLGFPFRFNTQLLTSPLHHRGFAFPSISRLNTSLAVTGLQRDLNHHITPFREMAAITLADWTCLFNSC</sequence>
<evidence type="ECO:0000313" key="1">
    <source>
        <dbReference type="EMBL" id="KIM41396.1"/>
    </source>
</evidence>
<feature type="non-terminal residue" evidence="1">
    <location>
        <position position="504"/>
    </location>
</feature>
<dbReference type="EMBL" id="KN831780">
    <property type="protein sequence ID" value="KIM41396.1"/>
    <property type="molecule type" value="Genomic_DNA"/>
</dbReference>
<evidence type="ECO:0008006" key="3">
    <source>
        <dbReference type="Google" id="ProtNLM"/>
    </source>
</evidence>
<dbReference type="Proteomes" id="UP000053424">
    <property type="component" value="Unassembled WGS sequence"/>
</dbReference>
<dbReference type="AlphaFoldDB" id="A0A0C3CCR1"/>